<comment type="function">
    <text evidence="12">Transport of potassium into the cell. Likely operates as a K(+):H(+) symporter.</text>
</comment>
<evidence type="ECO:0000256" key="7">
    <source>
        <dbReference type="ARBA" id="ARBA00022847"/>
    </source>
</evidence>
<evidence type="ECO:0000256" key="11">
    <source>
        <dbReference type="ARBA" id="ARBA00023136"/>
    </source>
</evidence>
<comment type="subcellular location">
    <subcellularLocation>
        <location evidence="12">Cell membrane</location>
        <topology evidence="12">Multi-pass membrane protein</topology>
    </subcellularLocation>
    <subcellularLocation>
        <location evidence="1">Membrane</location>
        <topology evidence="1">Multi-pass membrane protein</topology>
    </subcellularLocation>
</comment>
<proteinExistence type="inferred from homology"/>
<evidence type="ECO:0000256" key="1">
    <source>
        <dbReference type="ARBA" id="ARBA00004141"/>
    </source>
</evidence>
<organism evidence="15 16">
    <name type="scientific">Lacihabitans lacunae</name>
    <dbReference type="NCBI Taxonomy" id="1028214"/>
    <lineage>
        <taxon>Bacteria</taxon>
        <taxon>Pseudomonadati</taxon>
        <taxon>Bacteroidota</taxon>
        <taxon>Cytophagia</taxon>
        <taxon>Cytophagales</taxon>
        <taxon>Leadbetterellaceae</taxon>
        <taxon>Lacihabitans</taxon>
    </lineage>
</organism>
<keyword evidence="9 12" id="KW-1133">Transmembrane helix</keyword>
<keyword evidence="6 12" id="KW-0812">Transmembrane</keyword>
<dbReference type="InterPro" id="IPR023051">
    <property type="entry name" value="Kup"/>
</dbReference>
<dbReference type="RefSeq" id="WP_379837967.1">
    <property type="nucleotide sequence ID" value="NZ_JBHRYQ010000001.1"/>
</dbReference>
<feature type="transmembrane region" description="Helical" evidence="12">
    <location>
        <begin position="47"/>
        <end position="68"/>
    </location>
</feature>
<evidence type="ECO:0000259" key="14">
    <source>
        <dbReference type="Pfam" id="PF22776"/>
    </source>
</evidence>
<feature type="transmembrane region" description="Helical" evidence="12">
    <location>
        <begin position="202"/>
        <end position="225"/>
    </location>
</feature>
<feature type="transmembrane region" description="Helical" evidence="12">
    <location>
        <begin position="362"/>
        <end position="380"/>
    </location>
</feature>
<keyword evidence="5 12" id="KW-0633">Potassium transport</keyword>
<sequence length="653" mass="74269">MANLSKKKVTAAGLLVALGIIYGDIGTSPLYVMSAIAGDKILSKELIYGSVSLVFWTLTLLTTIKYVWYTLKADNHGEGGIFALYSLVKPYGKYMAIPTIIGAASLLSDGLITPPISVSSAIEGLQIIPSLHNLNTLPLVLGIITLLFAFQRYGTEKIGGIFGPVMVIWFSMIGVLGLRYILIYPEIINSLNPYFGYKLLFYYPQGFWLLGAVFLCTTGAEALYSDMGHCGLENIRTSWVFVKSMLIINYLGQAAWMISKINQPLGDLNPFFEIVPDWFKIPSIAISTLAAIIASQALISGSYTLINEAISLNFWPRSKVIHTSIHKGQIYVPSINTMLFVGCMFIIIYFKKSENMEAAYGLAITLAMLSTSFLLFFFILKRLKWNSLLTTLLISIFGFIEISFFLSNIRKFPEGGYITICIALIYIAIMLTIFYGRKLKNQLTKFIEIEPYEDLFIKLKNDSTIPLEATHLVYLTKSKIEDQVEERIIKSIFSKKPKRAEMYWLVHVKRTSEPFTCSYSVKEIATKSLIKVNLHLGFKTPVQIEAYLKTIIEELTKNDEFEFVQTESAYSDFNNEVDLKFVIIKNILSIENKLTFFKEVLLNSYFRLEKMGYDYAQYFGLENRDVEFEEYPLIYETEKIPHLRRIKRKSTEL</sequence>
<evidence type="ECO:0000256" key="4">
    <source>
        <dbReference type="ARBA" id="ARBA00022475"/>
    </source>
</evidence>
<keyword evidence="8 12" id="KW-0630">Potassium</keyword>
<feature type="transmembrane region" description="Helical" evidence="12">
    <location>
        <begin position="162"/>
        <end position="182"/>
    </location>
</feature>
<keyword evidence="7 12" id="KW-0769">Symport</keyword>
<accession>A0ABV7YZ07</accession>
<evidence type="ECO:0000256" key="8">
    <source>
        <dbReference type="ARBA" id="ARBA00022958"/>
    </source>
</evidence>
<dbReference type="InterPro" id="IPR053951">
    <property type="entry name" value="K_trans_N"/>
</dbReference>
<evidence type="ECO:0000256" key="5">
    <source>
        <dbReference type="ARBA" id="ARBA00022538"/>
    </source>
</evidence>
<feature type="domain" description="K+ potassium transporter C-terminal" evidence="14">
    <location>
        <begin position="470"/>
        <end position="625"/>
    </location>
</feature>
<keyword evidence="3 12" id="KW-0813">Transport</keyword>
<evidence type="ECO:0000313" key="16">
    <source>
        <dbReference type="Proteomes" id="UP001595616"/>
    </source>
</evidence>
<keyword evidence="16" id="KW-1185">Reference proteome</keyword>
<feature type="domain" description="K+ potassium transporter integral membrane" evidence="13">
    <location>
        <begin position="15"/>
        <end position="445"/>
    </location>
</feature>
<gene>
    <name evidence="12" type="primary">kup</name>
    <name evidence="15" type="ORF">ACFOOI_10995</name>
</gene>
<evidence type="ECO:0000256" key="3">
    <source>
        <dbReference type="ARBA" id="ARBA00022448"/>
    </source>
</evidence>
<feature type="transmembrane region" description="Helical" evidence="12">
    <location>
        <begin position="330"/>
        <end position="350"/>
    </location>
</feature>
<feature type="transmembrane region" description="Helical" evidence="12">
    <location>
        <begin position="94"/>
        <end position="112"/>
    </location>
</feature>
<dbReference type="InterPro" id="IPR053952">
    <property type="entry name" value="K_trans_C"/>
</dbReference>
<evidence type="ECO:0000256" key="9">
    <source>
        <dbReference type="ARBA" id="ARBA00022989"/>
    </source>
</evidence>
<dbReference type="HAMAP" id="MF_01522">
    <property type="entry name" value="Kup"/>
    <property type="match status" value="1"/>
</dbReference>
<comment type="similarity">
    <text evidence="2 12">Belongs to the HAK/KUP transporter (TC 2.A.72) family.</text>
</comment>
<dbReference type="PANTHER" id="PTHR30540">
    <property type="entry name" value="OSMOTIC STRESS POTASSIUM TRANSPORTER"/>
    <property type="match status" value="1"/>
</dbReference>
<evidence type="ECO:0000313" key="15">
    <source>
        <dbReference type="EMBL" id="MFC3811183.1"/>
    </source>
</evidence>
<evidence type="ECO:0000259" key="13">
    <source>
        <dbReference type="Pfam" id="PF02705"/>
    </source>
</evidence>
<dbReference type="Pfam" id="PF22776">
    <property type="entry name" value="K_trans_C"/>
    <property type="match status" value="1"/>
</dbReference>
<reference evidence="16" key="1">
    <citation type="journal article" date="2019" name="Int. J. Syst. Evol. Microbiol.">
        <title>The Global Catalogue of Microorganisms (GCM) 10K type strain sequencing project: providing services to taxonomists for standard genome sequencing and annotation.</title>
        <authorList>
            <consortium name="The Broad Institute Genomics Platform"/>
            <consortium name="The Broad Institute Genome Sequencing Center for Infectious Disease"/>
            <person name="Wu L."/>
            <person name="Ma J."/>
        </authorList>
    </citation>
    <scope>NUCLEOTIDE SEQUENCE [LARGE SCALE GENOMIC DNA]</scope>
    <source>
        <strain evidence="16">CECT 7956</strain>
    </source>
</reference>
<keyword evidence="11 12" id="KW-0472">Membrane</keyword>
<feature type="transmembrane region" description="Helical" evidence="12">
    <location>
        <begin position="278"/>
        <end position="299"/>
    </location>
</feature>
<dbReference type="Pfam" id="PF02705">
    <property type="entry name" value="K_trans"/>
    <property type="match status" value="1"/>
</dbReference>
<protein>
    <recommendedName>
        <fullName evidence="12">Probable potassium transport system protein Kup</fullName>
    </recommendedName>
</protein>
<evidence type="ECO:0000256" key="10">
    <source>
        <dbReference type="ARBA" id="ARBA00023065"/>
    </source>
</evidence>
<feature type="transmembrane region" description="Helical" evidence="12">
    <location>
        <begin position="415"/>
        <end position="435"/>
    </location>
</feature>
<evidence type="ECO:0000256" key="12">
    <source>
        <dbReference type="HAMAP-Rule" id="MF_01522"/>
    </source>
</evidence>
<evidence type="ECO:0000256" key="6">
    <source>
        <dbReference type="ARBA" id="ARBA00022692"/>
    </source>
</evidence>
<feature type="transmembrane region" description="Helical" evidence="12">
    <location>
        <begin position="387"/>
        <end position="409"/>
    </location>
</feature>
<dbReference type="Proteomes" id="UP001595616">
    <property type="component" value="Unassembled WGS sequence"/>
</dbReference>
<keyword evidence="10 12" id="KW-0406">Ion transport</keyword>
<feature type="transmembrane region" description="Helical" evidence="12">
    <location>
        <begin position="132"/>
        <end position="150"/>
    </location>
</feature>
<dbReference type="EMBL" id="JBHRYQ010000001">
    <property type="protein sequence ID" value="MFC3811183.1"/>
    <property type="molecule type" value="Genomic_DNA"/>
</dbReference>
<dbReference type="PANTHER" id="PTHR30540:SF79">
    <property type="entry name" value="LOW AFFINITY POTASSIUM TRANSPORT SYSTEM PROTEIN KUP"/>
    <property type="match status" value="1"/>
</dbReference>
<evidence type="ECO:0000256" key="2">
    <source>
        <dbReference type="ARBA" id="ARBA00007019"/>
    </source>
</evidence>
<name>A0ABV7YZ07_9BACT</name>
<comment type="caution">
    <text evidence="15">The sequence shown here is derived from an EMBL/GenBank/DDBJ whole genome shotgun (WGS) entry which is preliminary data.</text>
</comment>
<dbReference type="InterPro" id="IPR003855">
    <property type="entry name" value="K+_transporter"/>
</dbReference>
<comment type="catalytic activity">
    <reaction evidence="12">
        <text>K(+)(in) + H(+)(in) = K(+)(out) + H(+)(out)</text>
        <dbReference type="Rhea" id="RHEA:28490"/>
        <dbReference type="ChEBI" id="CHEBI:15378"/>
        <dbReference type="ChEBI" id="CHEBI:29103"/>
    </reaction>
</comment>
<feature type="transmembrane region" description="Helical" evidence="12">
    <location>
        <begin position="237"/>
        <end position="258"/>
    </location>
</feature>
<keyword evidence="4 12" id="KW-1003">Cell membrane</keyword>